<reference evidence="1 2" key="1">
    <citation type="submission" date="2019-11" db="EMBL/GenBank/DDBJ databases">
        <title>Spirosoma endbachense sp. nov., isolated from a natural salt meadow.</title>
        <authorList>
            <person name="Rojas J."/>
            <person name="Ambika Manirajan B."/>
            <person name="Ratering S."/>
            <person name="Suarez C."/>
            <person name="Geissler-Plaum R."/>
            <person name="Schnell S."/>
        </authorList>
    </citation>
    <scope>NUCLEOTIDE SEQUENCE [LARGE SCALE GENOMIC DNA]</scope>
    <source>
        <strain evidence="1 2">I-24</strain>
    </source>
</reference>
<dbReference type="InterPro" id="IPR010869">
    <property type="entry name" value="DUF1501"/>
</dbReference>
<gene>
    <name evidence="1" type="ORF">GJR95_00195</name>
</gene>
<evidence type="ECO:0000313" key="2">
    <source>
        <dbReference type="Proteomes" id="UP000464577"/>
    </source>
</evidence>
<keyword evidence="2" id="KW-1185">Reference proteome</keyword>
<accession>A0A6P1VPK3</accession>
<proteinExistence type="predicted"/>
<dbReference type="PANTHER" id="PTHR43737:SF1">
    <property type="entry name" value="DUF1501 DOMAIN-CONTAINING PROTEIN"/>
    <property type="match status" value="1"/>
</dbReference>
<dbReference type="Gene3D" id="3.40.720.10">
    <property type="entry name" value="Alkaline Phosphatase, subunit A"/>
    <property type="match status" value="1"/>
</dbReference>
<protein>
    <submittedName>
        <fullName evidence="1">DUF1501 domain-containing protein</fullName>
    </submittedName>
</protein>
<sequence>MNKKLAQQLADTVNRRSFLTKASLGLGSLALGSLLPRNLFSTPSPEQLPLVPHRAPKAKRIVYLCQSGGPSQLELFDYKPYLQKMHGKDLPDSVRKGQRLTGMSAQQSSLPLVSSPYQFAQHGKSGAWVSELMPYTSKVADELCFIKSMFTEQINHDPALTFFQTGNQLAGRPSIGAWISYGLGSANENLPAFIVLVSKNAPQDQPLYARLWGNGFLPSKHQGVQFRSGSDPVLYLNNPNGYTTTDRRNMLDALKDLNQVQEELYGDPEVANHTAQYEMAFRMQTSVPDVNDLSDEPDWVFDLYGPEARNPGTFAANCLMARRLLERDVKFVQLYHQGWDLHSNLPKGLVRQCKATDQPSAALVQDLKQRGLLDDTVVVWGGEFGRTNYSQGKLTKDNYGRDHHPRCFTIWMAGGGIKPGITYGETDEFGYNIAHNPVHVHDFQATLLHLMGIDHEKLTFEFQGRRFRLTDVEGKLVKGIMA</sequence>
<dbReference type="Pfam" id="PF07394">
    <property type="entry name" value="DUF1501"/>
    <property type="match status" value="1"/>
</dbReference>
<organism evidence="1 2">
    <name type="scientific">Spirosoma endbachense</name>
    <dbReference type="NCBI Taxonomy" id="2666025"/>
    <lineage>
        <taxon>Bacteria</taxon>
        <taxon>Pseudomonadati</taxon>
        <taxon>Bacteroidota</taxon>
        <taxon>Cytophagia</taxon>
        <taxon>Cytophagales</taxon>
        <taxon>Cytophagaceae</taxon>
        <taxon>Spirosoma</taxon>
    </lineage>
</organism>
<dbReference type="SUPFAM" id="SSF53649">
    <property type="entry name" value="Alkaline phosphatase-like"/>
    <property type="match status" value="1"/>
</dbReference>
<dbReference type="InterPro" id="IPR006311">
    <property type="entry name" value="TAT_signal"/>
</dbReference>
<dbReference type="AlphaFoldDB" id="A0A6P1VPK3"/>
<dbReference type="InterPro" id="IPR017850">
    <property type="entry name" value="Alkaline_phosphatase_core_sf"/>
</dbReference>
<name>A0A6P1VPK3_9BACT</name>
<dbReference type="Proteomes" id="UP000464577">
    <property type="component" value="Chromosome"/>
</dbReference>
<dbReference type="EMBL" id="CP045997">
    <property type="protein sequence ID" value="QHV93549.1"/>
    <property type="molecule type" value="Genomic_DNA"/>
</dbReference>
<dbReference type="PANTHER" id="PTHR43737">
    <property type="entry name" value="BLL7424 PROTEIN"/>
    <property type="match status" value="1"/>
</dbReference>
<dbReference type="RefSeq" id="WP_162383970.1">
    <property type="nucleotide sequence ID" value="NZ_CP045997.1"/>
</dbReference>
<dbReference type="PROSITE" id="PS51318">
    <property type="entry name" value="TAT"/>
    <property type="match status" value="1"/>
</dbReference>
<evidence type="ECO:0000313" key="1">
    <source>
        <dbReference type="EMBL" id="QHV93549.1"/>
    </source>
</evidence>
<dbReference type="KEGG" id="senf:GJR95_00195"/>